<evidence type="ECO:0000256" key="9">
    <source>
        <dbReference type="ARBA" id="ARBA00023306"/>
    </source>
</evidence>
<evidence type="ECO:0000256" key="2">
    <source>
        <dbReference type="ARBA" id="ARBA00005479"/>
    </source>
</evidence>
<accession>A0A5J5EFP6</accession>
<keyword evidence="4" id="KW-0132">Cell division</keyword>
<dbReference type="GO" id="GO:0005874">
    <property type="term" value="C:microtubule"/>
    <property type="evidence" value="ECO:0007669"/>
    <property type="project" value="UniProtKB-KW"/>
</dbReference>
<dbReference type="Pfam" id="PF25762">
    <property type="entry name" value="HAUS1"/>
    <property type="match status" value="1"/>
</dbReference>
<keyword evidence="9" id="KW-0131">Cell cycle</keyword>
<dbReference type="AlphaFoldDB" id="A0A5J5EFP6"/>
<comment type="caution">
    <text evidence="11">The sequence shown here is derived from an EMBL/GenBank/DDBJ whole genome shotgun (WGS) entry which is preliminary data.</text>
</comment>
<feature type="coiled-coil region" evidence="10">
    <location>
        <begin position="249"/>
        <end position="339"/>
    </location>
</feature>
<evidence type="ECO:0000256" key="4">
    <source>
        <dbReference type="ARBA" id="ARBA00022618"/>
    </source>
</evidence>
<keyword evidence="3" id="KW-0963">Cytoplasm</keyword>
<evidence type="ECO:0000256" key="10">
    <source>
        <dbReference type="SAM" id="Coils"/>
    </source>
</evidence>
<evidence type="ECO:0000313" key="12">
    <source>
        <dbReference type="Proteomes" id="UP000326924"/>
    </source>
</evidence>
<comment type="subcellular location">
    <subcellularLocation>
        <location evidence="1">Cytoplasm</location>
        <location evidence="1">Cytoskeleton</location>
        <location evidence="1">Spindle</location>
    </subcellularLocation>
</comment>
<dbReference type="GO" id="GO:0005819">
    <property type="term" value="C:spindle"/>
    <property type="evidence" value="ECO:0007669"/>
    <property type="project" value="UniProtKB-SubCell"/>
</dbReference>
<dbReference type="Proteomes" id="UP000326924">
    <property type="component" value="Unassembled WGS sequence"/>
</dbReference>
<evidence type="ECO:0000256" key="7">
    <source>
        <dbReference type="ARBA" id="ARBA00023054"/>
    </source>
</evidence>
<keyword evidence="7 10" id="KW-0175">Coiled coil</keyword>
<name>A0A5J5EFP6_9PEZI</name>
<dbReference type="GO" id="GO:0070652">
    <property type="term" value="C:HAUS complex"/>
    <property type="evidence" value="ECO:0007669"/>
    <property type="project" value="InterPro"/>
</dbReference>
<reference evidence="11 12" key="1">
    <citation type="submission" date="2019-09" db="EMBL/GenBank/DDBJ databases">
        <title>Draft genome of the ectomycorrhizal ascomycete Sphaerosporella brunnea.</title>
        <authorList>
            <consortium name="DOE Joint Genome Institute"/>
            <person name="Benucci G.M."/>
            <person name="Marozzi G."/>
            <person name="Antonielli L."/>
            <person name="Sanchez S."/>
            <person name="Marco P."/>
            <person name="Wang X."/>
            <person name="Falini L.B."/>
            <person name="Barry K."/>
            <person name="Haridas S."/>
            <person name="Lipzen A."/>
            <person name="Labutti K."/>
            <person name="Grigoriev I.V."/>
            <person name="Murat C."/>
            <person name="Martin F."/>
            <person name="Albertini E."/>
            <person name="Donnini D."/>
            <person name="Bonito G."/>
        </authorList>
    </citation>
    <scope>NUCLEOTIDE SEQUENCE [LARGE SCALE GENOMIC DNA]</scope>
    <source>
        <strain evidence="11 12">Sb_GMNB300</strain>
    </source>
</reference>
<evidence type="ECO:0008006" key="13">
    <source>
        <dbReference type="Google" id="ProtNLM"/>
    </source>
</evidence>
<evidence type="ECO:0000256" key="6">
    <source>
        <dbReference type="ARBA" id="ARBA00022776"/>
    </source>
</evidence>
<evidence type="ECO:0000256" key="1">
    <source>
        <dbReference type="ARBA" id="ARBA00004186"/>
    </source>
</evidence>
<dbReference type="GO" id="GO:0051301">
    <property type="term" value="P:cell division"/>
    <property type="evidence" value="ECO:0007669"/>
    <property type="project" value="UniProtKB-KW"/>
</dbReference>
<dbReference type="PANTHER" id="PTHR31570">
    <property type="entry name" value="HAUS AUGMIN-LIKE COMPLEX SUBUNIT 1"/>
    <property type="match status" value="1"/>
</dbReference>
<keyword evidence="6" id="KW-0498">Mitosis</keyword>
<keyword evidence="8" id="KW-0206">Cytoskeleton</keyword>
<sequence length="344" mass="38547">MLPIAGLGFPGFQYFCRLSSIIIPPSSSHPPARRWPLLCYTPPTMTDFDSLWSPAKVFSPTAAKAASLQQKDWAYVDQFLTTRFAPNPVPKFERNTDILKALLALASANEAADEEKALERSVKEKALDELKKRDAAAEDARRGNGEPLLVGVEEHLTPEGKRCLNSVALLSVALGSNSTEPQKLSSHLLALSSQEVAVAQQTLRIDALHSRLQADLTALRETLRYFENGEEYQLPPELAARVTEWTRTSRHLRNKTEDYKSRLEEMAAEQLPKEGLAVPDIIQQEQEVLALKELVLDLESQVKGYRGLPPEKDMARLEVERAQKALEELEAQRERFYDGMIGSR</sequence>
<evidence type="ECO:0000256" key="8">
    <source>
        <dbReference type="ARBA" id="ARBA00023212"/>
    </source>
</evidence>
<dbReference type="InterPro" id="IPR026243">
    <property type="entry name" value="HAUS1"/>
</dbReference>
<keyword evidence="12" id="KW-1185">Reference proteome</keyword>
<proteinExistence type="inferred from homology"/>
<evidence type="ECO:0000256" key="3">
    <source>
        <dbReference type="ARBA" id="ARBA00022490"/>
    </source>
</evidence>
<evidence type="ECO:0000256" key="5">
    <source>
        <dbReference type="ARBA" id="ARBA00022701"/>
    </source>
</evidence>
<evidence type="ECO:0000313" key="11">
    <source>
        <dbReference type="EMBL" id="KAA8893963.1"/>
    </source>
</evidence>
<organism evidence="11 12">
    <name type="scientific">Sphaerosporella brunnea</name>
    <dbReference type="NCBI Taxonomy" id="1250544"/>
    <lineage>
        <taxon>Eukaryota</taxon>
        <taxon>Fungi</taxon>
        <taxon>Dikarya</taxon>
        <taxon>Ascomycota</taxon>
        <taxon>Pezizomycotina</taxon>
        <taxon>Pezizomycetes</taxon>
        <taxon>Pezizales</taxon>
        <taxon>Pyronemataceae</taxon>
        <taxon>Sphaerosporella</taxon>
    </lineage>
</organism>
<dbReference type="PANTHER" id="PTHR31570:SF1">
    <property type="entry name" value="HAUS AUGMIN-LIKE COMPLEX SUBUNIT 1"/>
    <property type="match status" value="1"/>
</dbReference>
<dbReference type="GO" id="GO:0005829">
    <property type="term" value="C:cytosol"/>
    <property type="evidence" value="ECO:0007669"/>
    <property type="project" value="TreeGrafter"/>
</dbReference>
<comment type="similarity">
    <text evidence="2">Belongs to the HAUS1 family.</text>
</comment>
<dbReference type="OrthoDB" id="5372507at2759"/>
<gene>
    <name evidence="11" type="ORF">FN846DRAFT_976561</name>
</gene>
<dbReference type="InParanoid" id="A0A5J5EFP6"/>
<dbReference type="EMBL" id="VXIS01000383">
    <property type="protein sequence ID" value="KAA8893963.1"/>
    <property type="molecule type" value="Genomic_DNA"/>
</dbReference>
<keyword evidence="5" id="KW-0493">Microtubule</keyword>
<dbReference type="GO" id="GO:0051225">
    <property type="term" value="P:spindle assembly"/>
    <property type="evidence" value="ECO:0007669"/>
    <property type="project" value="InterPro"/>
</dbReference>
<protein>
    <recommendedName>
        <fullName evidence="13">HAUS augmin-like complex subunit 1</fullName>
    </recommendedName>
</protein>